<dbReference type="AlphaFoldDB" id="A0A920CWD8"/>
<organism evidence="1 2">
    <name type="scientific">Paenibacillus azoreducens</name>
    <dbReference type="NCBI Taxonomy" id="116718"/>
    <lineage>
        <taxon>Bacteria</taxon>
        <taxon>Bacillati</taxon>
        <taxon>Bacillota</taxon>
        <taxon>Bacilli</taxon>
        <taxon>Bacillales</taxon>
        <taxon>Paenibacillaceae</taxon>
        <taxon>Paenibacillus</taxon>
    </lineage>
</organism>
<evidence type="ECO:0000313" key="1">
    <source>
        <dbReference type="EMBL" id="GIO51462.1"/>
    </source>
</evidence>
<evidence type="ECO:0008006" key="3">
    <source>
        <dbReference type="Google" id="ProtNLM"/>
    </source>
</evidence>
<proteinExistence type="predicted"/>
<reference evidence="1 2" key="1">
    <citation type="submission" date="2021-03" db="EMBL/GenBank/DDBJ databases">
        <title>Antimicrobial resistance genes in bacteria isolated from Japanese honey, and their potential for conferring macrolide and lincosamide resistance in the American foulbrood pathogen Paenibacillus larvae.</title>
        <authorList>
            <person name="Okamoto M."/>
            <person name="Kumagai M."/>
            <person name="Kanamori H."/>
            <person name="Takamatsu D."/>
        </authorList>
    </citation>
    <scope>NUCLEOTIDE SEQUENCE [LARGE SCALE GENOMIC DNA]</scope>
    <source>
        <strain evidence="1 2">J34TS1</strain>
    </source>
</reference>
<dbReference type="EMBL" id="BORT01000054">
    <property type="protein sequence ID" value="GIO51462.1"/>
    <property type="molecule type" value="Genomic_DNA"/>
</dbReference>
<dbReference type="Proteomes" id="UP000682811">
    <property type="component" value="Unassembled WGS sequence"/>
</dbReference>
<sequence length="120" mass="13728">MWRIFRVIFSVILVISLLSGCMSKSQKKTIYNKAVPIAEQYMKDNYNTDVIISDNYQFLDPMNSEIVLNGHMVGDESATFSIGINHKTFKINNIIGSSEIMDRYVKPDQKNKSSTEDPKK</sequence>
<dbReference type="PROSITE" id="PS51257">
    <property type="entry name" value="PROKAR_LIPOPROTEIN"/>
    <property type="match status" value="1"/>
</dbReference>
<dbReference type="RefSeq" id="WP_212981447.1">
    <property type="nucleotide sequence ID" value="NZ_AP025343.1"/>
</dbReference>
<name>A0A920CWD8_9BACL</name>
<keyword evidence="2" id="KW-1185">Reference proteome</keyword>
<evidence type="ECO:0000313" key="2">
    <source>
        <dbReference type="Proteomes" id="UP000682811"/>
    </source>
</evidence>
<gene>
    <name evidence="1" type="ORF">J34TS1_62270</name>
</gene>
<accession>A0A920CWD8</accession>
<protein>
    <recommendedName>
        <fullName evidence="3">DUF1433 domain-containing protein</fullName>
    </recommendedName>
</protein>
<comment type="caution">
    <text evidence="1">The sequence shown here is derived from an EMBL/GenBank/DDBJ whole genome shotgun (WGS) entry which is preliminary data.</text>
</comment>